<dbReference type="Pfam" id="PF08268">
    <property type="entry name" value="FBA_3"/>
    <property type="match status" value="1"/>
</dbReference>
<dbReference type="InterPro" id="IPR013187">
    <property type="entry name" value="F-box-assoc_dom_typ3"/>
</dbReference>
<feature type="domain" description="F-box" evidence="1">
    <location>
        <begin position="9"/>
        <end position="49"/>
    </location>
</feature>
<evidence type="ECO:0000313" key="2">
    <source>
        <dbReference type="EMBL" id="KAF9614158.1"/>
    </source>
</evidence>
<dbReference type="SUPFAM" id="SSF81383">
    <property type="entry name" value="F-box domain"/>
    <property type="match status" value="1"/>
</dbReference>
<organism evidence="2 3">
    <name type="scientific">Coptis chinensis</name>
    <dbReference type="NCBI Taxonomy" id="261450"/>
    <lineage>
        <taxon>Eukaryota</taxon>
        <taxon>Viridiplantae</taxon>
        <taxon>Streptophyta</taxon>
        <taxon>Embryophyta</taxon>
        <taxon>Tracheophyta</taxon>
        <taxon>Spermatophyta</taxon>
        <taxon>Magnoliopsida</taxon>
        <taxon>Ranunculales</taxon>
        <taxon>Ranunculaceae</taxon>
        <taxon>Coptidoideae</taxon>
        <taxon>Coptis</taxon>
    </lineage>
</organism>
<dbReference type="InterPro" id="IPR001810">
    <property type="entry name" value="F-box_dom"/>
</dbReference>
<dbReference type="OrthoDB" id="1938527at2759"/>
<evidence type="ECO:0000313" key="3">
    <source>
        <dbReference type="Proteomes" id="UP000631114"/>
    </source>
</evidence>
<evidence type="ECO:0000259" key="1">
    <source>
        <dbReference type="SMART" id="SM00256"/>
    </source>
</evidence>
<keyword evidence="3" id="KW-1185">Reference proteome</keyword>
<dbReference type="AlphaFoldDB" id="A0A835IE81"/>
<protein>
    <recommendedName>
        <fullName evidence="1">F-box domain-containing protein</fullName>
    </recommendedName>
</protein>
<name>A0A835IE81_9MAGN</name>
<accession>A0A835IE81</accession>
<dbReference type="PANTHER" id="PTHR31672">
    <property type="entry name" value="BNACNNG10540D PROTEIN"/>
    <property type="match status" value="1"/>
</dbReference>
<comment type="caution">
    <text evidence="2">The sequence shown here is derived from an EMBL/GenBank/DDBJ whole genome shotgun (WGS) entry which is preliminary data.</text>
</comment>
<dbReference type="SMART" id="SM00256">
    <property type="entry name" value="FBOX"/>
    <property type="match status" value="1"/>
</dbReference>
<sequence>MDQGLHVHLPQEIIYKVLLRIPAEFLNTLKCVCKLWFDLISSHKFVDAHVTRHAGDLAQILVCRDSKLGPLKREYEIVSIQDIKNTRFQLQHHQLEVLLNDEIYLQSSCDGLLLFESRNKEYQLYVCNPITRKCSVLPLLKKTVLNLEWTLVHDGSTCKYKVVGLSTDTPRCFVFTLHGNHTKKTTTTTTTPTCWRELSMPYQDSLFLSPLTLLKNELHWLAKFPGKEQDILYLFSMDIAKKNFRDIQVPISSRRPWNKIIEVKGSLCLTDYCECSNQLDIWTLEAEASIWIKNYSINLKLSGPVTLCSYPSSTYSCETRVLIWRKNQIFVFDLENSSLERIDIPTEEGMRVRHNIVHISSLVKWE</sequence>
<dbReference type="Pfam" id="PF00646">
    <property type="entry name" value="F-box"/>
    <property type="match status" value="1"/>
</dbReference>
<dbReference type="InterPro" id="IPR050796">
    <property type="entry name" value="SCF_F-box_component"/>
</dbReference>
<dbReference type="EMBL" id="JADFTS010000003">
    <property type="protein sequence ID" value="KAF9614158.1"/>
    <property type="molecule type" value="Genomic_DNA"/>
</dbReference>
<gene>
    <name evidence="2" type="ORF">IFM89_015628</name>
</gene>
<dbReference type="Gene3D" id="1.20.1280.50">
    <property type="match status" value="1"/>
</dbReference>
<dbReference type="PANTHER" id="PTHR31672:SF11">
    <property type="entry name" value="F-BOX PROTEIN CPR1-LIKE ISOFORM X2"/>
    <property type="match status" value="1"/>
</dbReference>
<dbReference type="Proteomes" id="UP000631114">
    <property type="component" value="Unassembled WGS sequence"/>
</dbReference>
<reference evidence="2 3" key="1">
    <citation type="submission" date="2020-10" db="EMBL/GenBank/DDBJ databases">
        <title>The Coptis chinensis genome and diversification of protoberbering-type alkaloids.</title>
        <authorList>
            <person name="Wang B."/>
            <person name="Shu S."/>
            <person name="Song C."/>
            <person name="Liu Y."/>
        </authorList>
    </citation>
    <scope>NUCLEOTIDE SEQUENCE [LARGE SCALE GENOMIC DNA]</scope>
    <source>
        <strain evidence="2">HL-2020</strain>
        <tissue evidence="2">Leaf</tissue>
    </source>
</reference>
<dbReference type="NCBIfam" id="TIGR01640">
    <property type="entry name" value="F_box_assoc_1"/>
    <property type="match status" value="1"/>
</dbReference>
<dbReference type="InterPro" id="IPR017451">
    <property type="entry name" value="F-box-assoc_interact_dom"/>
</dbReference>
<dbReference type="InterPro" id="IPR036047">
    <property type="entry name" value="F-box-like_dom_sf"/>
</dbReference>
<proteinExistence type="predicted"/>